<reference evidence="1" key="1">
    <citation type="submission" date="2024-12" db="EMBL/GenBank/DDBJ databases">
        <title>Comparative genomics and development of molecular markers within Purpureocillium lilacinum and among Purpureocillium species.</title>
        <authorList>
            <person name="Yeh Z.-Y."/>
            <person name="Ni N.-T."/>
            <person name="Lo P.-H."/>
            <person name="Mushyakhwo K."/>
            <person name="Lin C.-F."/>
            <person name="Nai Y.-S."/>
        </authorList>
    </citation>
    <scope>NUCLEOTIDE SEQUENCE</scope>
    <source>
        <strain evidence="1">NCHU-NPUST-175</strain>
    </source>
</reference>
<keyword evidence="2" id="KW-1185">Reference proteome</keyword>
<dbReference type="Proteomes" id="UP001638806">
    <property type="component" value="Unassembled WGS sequence"/>
</dbReference>
<sequence length="68" mass="7757">MCTQDFHFIECVDKCGVDWYWKRSDAEPCDEVRARFPIAPERRIGFCGKWVQGKSTTIQMGRGATIAG</sequence>
<dbReference type="EMBL" id="JBGNUJ010000003">
    <property type="protein sequence ID" value="KAL3961459.1"/>
    <property type="molecule type" value="Genomic_DNA"/>
</dbReference>
<evidence type="ECO:0000313" key="1">
    <source>
        <dbReference type="EMBL" id="KAL3961459.1"/>
    </source>
</evidence>
<accession>A0ACC4DYP4</accession>
<organism evidence="1 2">
    <name type="scientific">Purpureocillium lilacinum</name>
    <name type="common">Paecilomyces lilacinus</name>
    <dbReference type="NCBI Taxonomy" id="33203"/>
    <lineage>
        <taxon>Eukaryota</taxon>
        <taxon>Fungi</taxon>
        <taxon>Dikarya</taxon>
        <taxon>Ascomycota</taxon>
        <taxon>Pezizomycotina</taxon>
        <taxon>Sordariomycetes</taxon>
        <taxon>Hypocreomycetidae</taxon>
        <taxon>Hypocreales</taxon>
        <taxon>Ophiocordycipitaceae</taxon>
        <taxon>Purpureocillium</taxon>
    </lineage>
</organism>
<evidence type="ECO:0000313" key="2">
    <source>
        <dbReference type="Proteomes" id="UP001638806"/>
    </source>
</evidence>
<comment type="caution">
    <text evidence="1">The sequence shown here is derived from an EMBL/GenBank/DDBJ whole genome shotgun (WGS) entry which is preliminary data.</text>
</comment>
<name>A0ACC4DYP4_PURLI</name>
<gene>
    <name evidence="1" type="ORF">ACCO45_002982</name>
</gene>
<proteinExistence type="predicted"/>
<protein>
    <submittedName>
        <fullName evidence="1">Uncharacterized protein</fullName>
    </submittedName>
</protein>